<dbReference type="EMBL" id="QGKY02000089">
    <property type="protein sequence ID" value="KAF2613450.1"/>
    <property type="molecule type" value="Genomic_DNA"/>
</dbReference>
<accession>A0A8S9LZY2</accession>
<evidence type="ECO:0000256" key="1">
    <source>
        <dbReference type="SAM" id="MobiDB-lite"/>
    </source>
</evidence>
<name>A0A8S9LZY2_BRACR</name>
<dbReference type="AlphaFoldDB" id="A0A8S9LZY2"/>
<protein>
    <submittedName>
        <fullName evidence="2">Uncharacterized protein</fullName>
    </submittedName>
</protein>
<comment type="caution">
    <text evidence="2">The sequence shown here is derived from an EMBL/GenBank/DDBJ whole genome shotgun (WGS) entry which is preliminary data.</text>
</comment>
<gene>
    <name evidence="2" type="ORF">F2Q70_00007822</name>
</gene>
<proteinExistence type="predicted"/>
<reference evidence="2" key="1">
    <citation type="submission" date="2019-12" db="EMBL/GenBank/DDBJ databases">
        <title>Genome sequencing and annotation of Brassica cretica.</title>
        <authorList>
            <person name="Studholme D.J."/>
            <person name="Sarris P.F."/>
        </authorList>
    </citation>
    <scope>NUCLEOTIDE SEQUENCE</scope>
    <source>
        <strain evidence="2">PFS-102/07</strain>
        <tissue evidence="2">Leaf</tissue>
    </source>
</reference>
<sequence>MSSEANCWLSSDGLASVLNPLSSAPGGLPPKPPDPPDPSLTDFPPIISFPPFNCY</sequence>
<feature type="region of interest" description="Disordered" evidence="1">
    <location>
        <begin position="20"/>
        <end position="47"/>
    </location>
</feature>
<evidence type="ECO:0000313" key="2">
    <source>
        <dbReference type="EMBL" id="KAF2613450.1"/>
    </source>
</evidence>
<feature type="compositionally biased region" description="Pro residues" evidence="1">
    <location>
        <begin position="27"/>
        <end position="38"/>
    </location>
</feature>
<organism evidence="2">
    <name type="scientific">Brassica cretica</name>
    <name type="common">Mustard</name>
    <dbReference type="NCBI Taxonomy" id="69181"/>
    <lineage>
        <taxon>Eukaryota</taxon>
        <taxon>Viridiplantae</taxon>
        <taxon>Streptophyta</taxon>
        <taxon>Embryophyta</taxon>
        <taxon>Tracheophyta</taxon>
        <taxon>Spermatophyta</taxon>
        <taxon>Magnoliopsida</taxon>
        <taxon>eudicotyledons</taxon>
        <taxon>Gunneridae</taxon>
        <taxon>Pentapetalae</taxon>
        <taxon>rosids</taxon>
        <taxon>malvids</taxon>
        <taxon>Brassicales</taxon>
        <taxon>Brassicaceae</taxon>
        <taxon>Brassiceae</taxon>
        <taxon>Brassica</taxon>
    </lineage>
</organism>